<dbReference type="InterPro" id="IPR036412">
    <property type="entry name" value="HAD-like_sf"/>
</dbReference>
<dbReference type="GO" id="GO:0005886">
    <property type="term" value="C:plasma membrane"/>
    <property type="evidence" value="ECO:0007669"/>
    <property type="project" value="TreeGrafter"/>
</dbReference>
<dbReference type="PANTHER" id="PTHR24093">
    <property type="entry name" value="CATION TRANSPORTING ATPASE"/>
    <property type="match status" value="1"/>
</dbReference>
<evidence type="ECO:0000313" key="19">
    <source>
        <dbReference type="Proteomes" id="UP001206925"/>
    </source>
</evidence>
<accession>A0AAD5D6J2</accession>
<dbReference type="GO" id="GO:0005524">
    <property type="term" value="F:ATP binding"/>
    <property type="evidence" value="ECO:0007669"/>
    <property type="project" value="UniProtKB-KW"/>
</dbReference>
<dbReference type="Gene3D" id="3.40.50.1000">
    <property type="entry name" value="HAD superfamily/HAD-like"/>
    <property type="match status" value="1"/>
</dbReference>
<evidence type="ECO:0000256" key="1">
    <source>
        <dbReference type="ARBA" id="ARBA00004141"/>
    </source>
</evidence>
<evidence type="ECO:0000256" key="8">
    <source>
        <dbReference type="ARBA" id="ARBA00022837"/>
    </source>
</evidence>
<evidence type="ECO:0000256" key="6">
    <source>
        <dbReference type="ARBA" id="ARBA00022723"/>
    </source>
</evidence>
<proteinExistence type="predicted"/>
<evidence type="ECO:0000256" key="14">
    <source>
        <dbReference type="ARBA" id="ARBA00023136"/>
    </source>
</evidence>
<evidence type="ECO:0000256" key="13">
    <source>
        <dbReference type="ARBA" id="ARBA00023065"/>
    </source>
</evidence>
<evidence type="ECO:0000256" key="16">
    <source>
        <dbReference type="SAM" id="Phobius"/>
    </source>
</evidence>
<feature type="domain" description="Cation-transporting P-type ATPase C-terminal" evidence="17">
    <location>
        <begin position="268"/>
        <end position="441"/>
    </location>
</feature>
<comment type="subcellular location">
    <subcellularLocation>
        <location evidence="1">Membrane</location>
        <topology evidence="1">Multi-pass membrane protein</topology>
    </subcellularLocation>
</comment>
<feature type="transmembrane region" description="Helical" evidence="16">
    <location>
        <begin position="420"/>
        <end position="441"/>
    </location>
</feature>
<dbReference type="PANTHER" id="PTHR24093:SF519">
    <property type="entry name" value="CALCIUM-TRANSPORTING ATPASE"/>
    <property type="match status" value="1"/>
</dbReference>
<dbReference type="InterPro" id="IPR023214">
    <property type="entry name" value="HAD_sf"/>
</dbReference>
<evidence type="ECO:0000259" key="17">
    <source>
        <dbReference type="Pfam" id="PF00689"/>
    </source>
</evidence>
<evidence type="ECO:0000256" key="4">
    <source>
        <dbReference type="ARBA" id="ARBA00022568"/>
    </source>
</evidence>
<keyword evidence="3" id="KW-0813">Transport</keyword>
<dbReference type="Pfam" id="PF00689">
    <property type="entry name" value="Cation_ATPase_C"/>
    <property type="match status" value="1"/>
</dbReference>
<keyword evidence="13" id="KW-0406">Ion transport</keyword>
<evidence type="ECO:0000256" key="11">
    <source>
        <dbReference type="ARBA" id="ARBA00022967"/>
    </source>
</evidence>
<dbReference type="EMBL" id="JAMZMK010005069">
    <property type="protein sequence ID" value="KAI7753937.1"/>
    <property type="molecule type" value="Genomic_DNA"/>
</dbReference>
<keyword evidence="12 16" id="KW-1133">Transmembrane helix</keyword>
<name>A0AAD5D6J2_AMBAR</name>
<keyword evidence="10" id="KW-0460">Magnesium</keyword>
<dbReference type="Pfam" id="PF13246">
    <property type="entry name" value="Cation_ATPase"/>
    <property type="match status" value="1"/>
</dbReference>
<keyword evidence="19" id="KW-1185">Reference proteome</keyword>
<keyword evidence="14 16" id="KW-0472">Membrane</keyword>
<dbReference type="SUPFAM" id="SSF56784">
    <property type="entry name" value="HAD-like"/>
    <property type="match status" value="1"/>
</dbReference>
<keyword evidence="6" id="KW-0479">Metal-binding</keyword>
<keyword evidence="7" id="KW-0547">Nucleotide-binding</keyword>
<gene>
    <name evidence="18" type="ORF">M8C21_033137</name>
</gene>
<dbReference type="EC" id="7.2.2.10" evidence="2"/>
<dbReference type="InterPro" id="IPR006068">
    <property type="entry name" value="ATPase_P-typ_cation-transptr_C"/>
</dbReference>
<comment type="catalytic activity">
    <reaction evidence="15">
        <text>Ca(2+)(in) + ATP + H2O = Ca(2+)(out) + ADP + phosphate + H(+)</text>
        <dbReference type="Rhea" id="RHEA:18105"/>
        <dbReference type="ChEBI" id="CHEBI:15377"/>
        <dbReference type="ChEBI" id="CHEBI:15378"/>
        <dbReference type="ChEBI" id="CHEBI:29108"/>
        <dbReference type="ChEBI" id="CHEBI:30616"/>
        <dbReference type="ChEBI" id="CHEBI:43474"/>
        <dbReference type="ChEBI" id="CHEBI:456216"/>
        <dbReference type="EC" id="7.2.2.10"/>
    </reaction>
</comment>
<evidence type="ECO:0000256" key="2">
    <source>
        <dbReference type="ARBA" id="ARBA00012790"/>
    </source>
</evidence>
<evidence type="ECO:0000256" key="12">
    <source>
        <dbReference type="ARBA" id="ARBA00022989"/>
    </source>
</evidence>
<evidence type="ECO:0000256" key="10">
    <source>
        <dbReference type="ARBA" id="ARBA00022842"/>
    </source>
</evidence>
<dbReference type="InterPro" id="IPR023299">
    <property type="entry name" value="ATPase_P-typ_cyto_dom_N"/>
</dbReference>
<evidence type="ECO:0000256" key="7">
    <source>
        <dbReference type="ARBA" id="ARBA00022741"/>
    </source>
</evidence>
<keyword evidence="5 16" id="KW-0812">Transmembrane</keyword>
<protein>
    <recommendedName>
        <fullName evidence="2">P-type Ca(2+) transporter</fullName>
        <ecNumber evidence="2">7.2.2.10</ecNumber>
    </recommendedName>
</protein>
<feature type="transmembrane region" description="Helical" evidence="16">
    <location>
        <begin position="388"/>
        <end position="408"/>
    </location>
</feature>
<keyword evidence="9" id="KW-0067">ATP-binding</keyword>
<dbReference type="InterPro" id="IPR023298">
    <property type="entry name" value="ATPase_P-typ_TM_dom_sf"/>
</dbReference>
<evidence type="ECO:0000313" key="18">
    <source>
        <dbReference type="EMBL" id="KAI7753937.1"/>
    </source>
</evidence>
<keyword evidence="8" id="KW-0106">Calcium</keyword>
<sequence length="476" mass="52350">MRKMMADKALMTVVEAYICGKKIGPPNNTSELSSGVTSLLIESVAQNTTGSVFIPEDGKDVEVSGSPTEKAILQWGVNASCPFIPDSQVHVHWKGAAEIVLAACTTYMDTNEQLVPLDDGKVEYFKKAIEDMAAGSLRCVAIAYRPLKGETVPTDEEELSSWELPEGDLVLLAIVGLKDPCRPGVKDAVQLCVKAGVKVMGRSSPNDKLLLVQALRKRGHVVAVTGDGTNDAPALHEADIGLAMGIQGTEVAKESSDIIILDDNFASVVKLLWVNLIMDTLGALALATEPPTDHLMDRLPVGRREPLITNVMWRNLLVQALYQVSVLLVLNFKGREILHSQHDPDEHANKEKNTLIFNAFVFSQIFNEFNARKPDEMNVFKGVTKNRLFMGIVGFTVVLQVIIIMFLGKFTSTVRLSWQLWLVSFAIAFISWPLAMAGKLIPVSERPFGDYFVDMFASCMRLRNEGSSARRNDDDT</sequence>
<comment type="caution">
    <text evidence="18">The sequence shown here is derived from an EMBL/GenBank/DDBJ whole genome shotgun (WGS) entry which is preliminary data.</text>
</comment>
<dbReference type="AlphaFoldDB" id="A0AAD5D6J2"/>
<dbReference type="InterPro" id="IPR001757">
    <property type="entry name" value="P_typ_ATPase"/>
</dbReference>
<dbReference type="SUPFAM" id="SSF81665">
    <property type="entry name" value="Calcium ATPase, transmembrane domain M"/>
    <property type="match status" value="1"/>
</dbReference>
<evidence type="ECO:0000256" key="15">
    <source>
        <dbReference type="ARBA" id="ARBA00048694"/>
    </source>
</evidence>
<dbReference type="GO" id="GO:0046872">
    <property type="term" value="F:metal ion binding"/>
    <property type="evidence" value="ECO:0007669"/>
    <property type="project" value="UniProtKB-KW"/>
</dbReference>
<keyword evidence="11" id="KW-1278">Translocase</keyword>
<evidence type="ECO:0000256" key="9">
    <source>
        <dbReference type="ARBA" id="ARBA00022840"/>
    </source>
</evidence>
<keyword evidence="4" id="KW-0109">Calcium transport</keyword>
<evidence type="ECO:0000256" key="5">
    <source>
        <dbReference type="ARBA" id="ARBA00022692"/>
    </source>
</evidence>
<dbReference type="GO" id="GO:0005388">
    <property type="term" value="F:P-type calcium transporter activity"/>
    <property type="evidence" value="ECO:0007669"/>
    <property type="project" value="UniProtKB-EC"/>
</dbReference>
<organism evidence="18 19">
    <name type="scientific">Ambrosia artemisiifolia</name>
    <name type="common">Common ragweed</name>
    <dbReference type="NCBI Taxonomy" id="4212"/>
    <lineage>
        <taxon>Eukaryota</taxon>
        <taxon>Viridiplantae</taxon>
        <taxon>Streptophyta</taxon>
        <taxon>Embryophyta</taxon>
        <taxon>Tracheophyta</taxon>
        <taxon>Spermatophyta</taxon>
        <taxon>Magnoliopsida</taxon>
        <taxon>eudicotyledons</taxon>
        <taxon>Gunneridae</taxon>
        <taxon>Pentapetalae</taxon>
        <taxon>asterids</taxon>
        <taxon>campanulids</taxon>
        <taxon>Asterales</taxon>
        <taxon>Asteraceae</taxon>
        <taxon>Asteroideae</taxon>
        <taxon>Heliantheae alliance</taxon>
        <taxon>Heliantheae</taxon>
        <taxon>Ambrosia</taxon>
    </lineage>
</organism>
<dbReference type="Gene3D" id="3.40.1110.10">
    <property type="entry name" value="Calcium-transporting ATPase, cytoplasmic domain N"/>
    <property type="match status" value="1"/>
</dbReference>
<reference evidence="18" key="1">
    <citation type="submission" date="2022-06" db="EMBL/GenBank/DDBJ databases">
        <title>Uncovering the hologenomic basis of an extraordinary plant invasion.</title>
        <authorList>
            <person name="Bieker V.C."/>
            <person name="Martin M.D."/>
            <person name="Gilbert T."/>
            <person name="Hodgins K."/>
            <person name="Battlay P."/>
            <person name="Petersen B."/>
            <person name="Wilson J."/>
        </authorList>
    </citation>
    <scope>NUCLEOTIDE SEQUENCE</scope>
    <source>
        <strain evidence="18">AA19_3_7</strain>
        <tissue evidence="18">Leaf</tissue>
    </source>
</reference>
<dbReference type="Proteomes" id="UP001206925">
    <property type="component" value="Unassembled WGS sequence"/>
</dbReference>
<evidence type="ECO:0000256" key="3">
    <source>
        <dbReference type="ARBA" id="ARBA00022448"/>
    </source>
</evidence>
<dbReference type="GO" id="GO:0016887">
    <property type="term" value="F:ATP hydrolysis activity"/>
    <property type="evidence" value="ECO:0007669"/>
    <property type="project" value="InterPro"/>
</dbReference>
<dbReference type="NCBIfam" id="TIGR01494">
    <property type="entry name" value="ATPase_P-type"/>
    <property type="match status" value="1"/>
</dbReference>
<dbReference type="SUPFAM" id="SSF81660">
    <property type="entry name" value="Metal cation-transporting ATPase, ATP-binding domain N"/>
    <property type="match status" value="1"/>
</dbReference>
<dbReference type="FunFam" id="1.20.1110.10:FF:000039">
    <property type="entry name" value="Calcium-transporting ATPase"/>
    <property type="match status" value="1"/>
</dbReference>
<dbReference type="Gene3D" id="1.20.1110.10">
    <property type="entry name" value="Calcium-transporting ATPase, transmembrane domain"/>
    <property type="match status" value="1"/>
</dbReference>